<dbReference type="EMBL" id="VZRT01014642">
    <property type="protein sequence ID" value="NWW42053.1"/>
    <property type="molecule type" value="Genomic_DNA"/>
</dbReference>
<evidence type="ECO:0000313" key="2">
    <source>
        <dbReference type="Proteomes" id="UP000545574"/>
    </source>
</evidence>
<organism evidence="1 2">
    <name type="scientific">Panurus biarmicus</name>
    <name type="common">Bearded tit</name>
    <dbReference type="NCBI Taxonomy" id="181101"/>
    <lineage>
        <taxon>Eukaryota</taxon>
        <taxon>Metazoa</taxon>
        <taxon>Chordata</taxon>
        <taxon>Craniata</taxon>
        <taxon>Vertebrata</taxon>
        <taxon>Euteleostomi</taxon>
        <taxon>Archelosauria</taxon>
        <taxon>Archosauria</taxon>
        <taxon>Dinosauria</taxon>
        <taxon>Saurischia</taxon>
        <taxon>Theropoda</taxon>
        <taxon>Coelurosauria</taxon>
        <taxon>Aves</taxon>
        <taxon>Neognathae</taxon>
        <taxon>Neoaves</taxon>
        <taxon>Telluraves</taxon>
        <taxon>Australaves</taxon>
        <taxon>Passeriformes</taxon>
        <taxon>Sylvioidea</taxon>
        <taxon>Sylviidae</taxon>
        <taxon>Sylviidae incertae sedis</taxon>
        <taxon>Panurus</taxon>
    </lineage>
</organism>
<sequence length="94" mass="10580">IVTARLTWACPISPRQKGFIRASGCSKNLKLLQLMVKYAKREHCELGVVFVDIAKAFDTICHQHIISGLIQRGVDPHMIHLVSDTYKNITTYIG</sequence>
<feature type="non-terminal residue" evidence="1">
    <location>
        <position position="1"/>
    </location>
</feature>
<feature type="non-terminal residue" evidence="1">
    <location>
        <position position="94"/>
    </location>
</feature>
<keyword evidence="2" id="KW-1185">Reference proteome</keyword>
<proteinExistence type="predicted"/>
<comment type="caution">
    <text evidence="1">The sequence shown here is derived from an EMBL/GenBank/DDBJ whole genome shotgun (WGS) entry which is preliminary data.</text>
</comment>
<evidence type="ECO:0000313" key="1">
    <source>
        <dbReference type="EMBL" id="NWW42053.1"/>
    </source>
</evidence>
<dbReference type="Proteomes" id="UP000545574">
    <property type="component" value="Unassembled WGS sequence"/>
</dbReference>
<gene>
    <name evidence="1" type="primary">Pol_4</name>
    <name evidence="1" type="ORF">PANBIA_R14142</name>
</gene>
<protein>
    <submittedName>
        <fullName evidence="1">POLR protein</fullName>
    </submittedName>
</protein>
<name>A0A7K6MZL2_PANBI</name>
<dbReference type="AlphaFoldDB" id="A0A7K6MZL2"/>
<accession>A0A7K6MZL2</accession>
<reference evidence="1 2" key="1">
    <citation type="submission" date="2019-09" db="EMBL/GenBank/DDBJ databases">
        <title>Bird 10,000 Genomes (B10K) Project - Family phase.</title>
        <authorList>
            <person name="Zhang G."/>
        </authorList>
    </citation>
    <scope>NUCLEOTIDE SEQUENCE [LARGE SCALE GENOMIC DNA]</scope>
    <source>
        <strain evidence="1">B10K-DU-030-18</strain>
    </source>
</reference>